<evidence type="ECO:0000256" key="9">
    <source>
        <dbReference type="ARBA" id="ARBA00022691"/>
    </source>
</evidence>
<dbReference type="SUPFAM" id="SSF88697">
    <property type="entry name" value="PUA domain-like"/>
    <property type="match status" value="1"/>
</dbReference>
<dbReference type="Proteomes" id="UP000644693">
    <property type="component" value="Unassembled WGS sequence"/>
</dbReference>
<comment type="catalytic activity">
    <reaction evidence="11 12">
        <text>uridine(1498) in 16S rRNA + S-adenosyl-L-methionine = N(3)-methyluridine(1498) in 16S rRNA + S-adenosyl-L-homocysteine + H(+)</text>
        <dbReference type="Rhea" id="RHEA:42920"/>
        <dbReference type="Rhea" id="RHEA-COMP:10283"/>
        <dbReference type="Rhea" id="RHEA-COMP:10284"/>
        <dbReference type="ChEBI" id="CHEBI:15378"/>
        <dbReference type="ChEBI" id="CHEBI:57856"/>
        <dbReference type="ChEBI" id="CHEBI:59789"/>
        <dbReference type="ChEBI" id="CHEBI:65315"/>
        <dbReference type="ChEBI" id="CHEBI:74502"/>
        <dbReference type="EC" id="2.1.1.193"/>
    </reaction>
</comment>
<dbReference type="InterPro" id="IPR046886">
    <property type="entry name" value="RsmE_MTase_dom"/>
</dbReference>
<dbReference type="InterPro" id="IPR006700">
    <property type="entry name" value="RsmE"/>
</dbReference>
<dbReference type="Pfam" id="PF04452">
    <property type="entry name" value="Methyltrans_RNA"/>
    <property type="match status" value="1"/>
</dbReference>
<dbReference type="NCBIfam" id="TIGR00046">
    <property type="entry name" value="RsmE family RNA methyltransferase"/>
    <property type="match status" value="1"/>
</dbReference>
<dbReference type="InterPro" id="IPR029028">
    <property type="entry name" value="Alpha/beta_knot_MTases"/>
</dbReference>
<dbReference type="CDD" id="cd18084">
    <property type="entry name" value="RsmE-like"/>
    <property type="match status" value="1"/>
</dbReference>
<evidence type="ECO:0000256" key="2">
    <source>
        <dbReference type="ARBA" id="ARBA00005528"/>
    </source>
</evidence>
<evidence type="ECO:0000256" key="4">
    <source>
        <dbReference type="ARBA" id="ARBA00013673"/>
    </source>
</evidence>
<reference evidence="14" key="1">
    <citation type="journal article" date="2014" name="Int. J. Syst. Evol. Microbiol.">
        <title>Complete genome sequence of Corynebacterium casei LMG S-19264T (=DSM 44701T), isolated from a smear-ripened cheese.</title>
        <authorList>
            <consortium name="US DOE Joint Genome Institute (JGI-PGF)"/>
            <person name="Walter F."/>
            <person name="Albersmeier A."/>
            <person name="Kalinowski J."/>
            <person name="Ruckert C."/>
        </authorList>
    </citation>
    <scope>NUCLEOTIDE SEQUENCE</scope>
    <source>
        <strain evidence="14">KCTC 23430</strain>
    </source>
</reference>
<dbReference type="InterPro" id="IPR015947">
    <property type="entry name" value="PUA-like_sf"/>
</dbReference>
<organism evidence="14 15">
    <name type="scientific">Parahalioglobus pacificus</name>
    <dbReference type="NCBI Taxonomy" id="930806"/>
    <lineage>
        <taxon>Bacteria</taxon>
        <taxon>Pseudomonadati</taxon>
        <taxon>Pseudomonadota</taxon>
        <taxon>Gammaproteobacteria</taxon>
        <taxon>Cellvibrionales</taxon>
        <taxon>Halieaceae</taxon>
        <taxon>Parahalioglobus</taxon>
    </lineage>
</organism>
<evidence type="ECO:0000256" key="12">
    <source>
        <dbReference type="PIRNR" id="PIRNR015601"/>
    </source>
</evidence>
<evidence type="ECO:0000256" key="10">
    <source>
        <dbReference type="ARBA" id="ARBA00025699"/>
    </source>
</evidence>
<comment type="caution">
    <text evidence="14">The sequence shown here is derived from an EMBL/GenBank/DDBJ whole genome shotgun (WGS) entry which is preliminary data.</text>
</comment>
<dbReference type="SUPFAM" id="SSF75217">
    <property type="entry name" value="alpha/beta knot"/>
    <property type="match status" value="1"/>
</dbReference>
<evidence type="ECO:0000259" key="13">
    <source>
        <dbReference type="Pfam" id="PF04452"/>
    </source>
</evidence>
<accession>A0A918XDS6</accession>
<proteinExistence type="inferred from homology"/>
<keyword evidence="8 12" id="KW-0808">Transferase</keyword>
<evidence type="ECO:0000256" key="3">
    <source>
        <dbReference type="ARBA" id="ARBA00012328"/>
    </source>
</evidence>
<comment type="function">
    <text evidence="10 12">Specifically methylates the N3 position of the uracil ring of uridine 1498 (m3U1498) in 16S rRNA. Acts on the fully assembled 30S ribosomal subunit.</text>
</comment>
<keyword evidence="5 12" id="KW-0963">Cytoplasm</keyword>
<dbReference type="EC" id="2.1.1.193" evidence="3 12"/>
<gene>
    <name evidence="14" type="ORF">GCM10007053_03230</name>
</gene>
<name>A0A918XDS6_9GAMM</name>
<sequence length="240" mass="26230">MNLLIFTEQDVCGEHRIRISGRRFDHLMKTLRVKVGDQIRVGELGGLCGSGTIEHITQDYAELAVSVQQPPPPKLPTTLVLALPRPKMLRRILRACAEYGVSDIHLINSYKVEKSFWQTPLLNQPSLETYLLQGLEQASDTLLPSVSLHQRFKPFAEDLLPTLCEGKSAVVAHPGDYPVYAPTSENPSVLVIGPEGGFIPYEVELCQAAGCEAVSLGPRVLRVESAVAAAIGAQAILLKR</sequence>
<dbReference type="InterPro" id="IPR029026">
    <property type="entry name" value="tRNA_m1G_MTases_N"/>
</dbReference>
<dbReference type="AlphaFoldDB" id="A0A918XDS6"/>
<evidence type="ECO:0000256" key="7">
    <source>
        <dbReference type="ARBA" id="ARBA00022603"/>
    </source>
</evidence>
<dbReference type="Gene3D" id="3.40.1280.10">
    <property type="match status" value="1"/>
</dbReference>
<evidence type="ECO:0000256" key="1">
    <source>
        <dbReference type="ARBA" id="ARBA00004496"/>
    </source>
</evidence>
<evidence type="ECO:0000313" key="15">
    <source>
        <dbReference type="Proteomes" id="UP000644693"/>
    </source>
</evidence>
<keyword evidence="15" id="KW-1185">Reference proteome</keyword>
<dbReference type="PANTHER" id="PTHR30027">
    <property type="entry name" value="RIBOSOMAL RNA SMALL SUBUNIT METHYLTRANSFERASE E"/>
    <property type="match status" value="1"/>
</dbReference>
<keyword evidence="7 12" id="KW-0489">Methyltransferase</keyword>
<keyword evidence="6 12" id="KW-0698">rRNA processing</keyword>
<comment type="subcellular location">
    <subcellularLocation>
        <location evidence="1 12">Cytoplasm</location>
    </subcellularLocation>
</comment>
<dbReference type="GO" id="GO:0070042">
    <property type="term" value="F:rRNA (uridine-N3-)-methyltransferase activity"/>
    <property type="evidence" value="ECO:0007669"/>
    <property type="project" value="TreeGrafter"/>
</dbReference>
<dbReference type="PANTHER" id="PTHR30027:SF3">
    <property type="entry name" value="16S RRNA (URACIL(1498)-N(3))-METHYLTRANSFERASE"/>
    <property type="match status" value="1"/>
</dbReference>
<dbReference type="GO" id="GO:0070475">
    <property type="term" value="P:rRNA base methylation"/>
    <property type="evidence" value="ECO:0007669"/>
    <property type="project" value="TreeGrafter"/>
</dbReference>
<reference evidence="14" key="2">
    <citation type="submission" date="2020-09" db="EMBL/GenBank/DDBJ databases">
        <authorList>
            <person name="Sun Q."/>
            <person name="Kim S."/>
        </authorList>
    </citation>
    <scope>NUCLEOTIDE SEQUENCE</scope>
    <source>
        <strain evidence="14">KCTC 23430</strain>
    </source>
</reference>
<dbReference type="EMBL" id="BMYM01000001">
    <property type="protein sequence ID" value="GHD26368.1"/>
    <property type="molecule type" value="Genomic_DNA"/>
</dbReference>
<evidence type="ECO:0000256" key="11">
    <source>
        <dbReference type="ARBA" id="ARBA00047944"/>
    </source>
</evidence>
<dbReference type="RefSeq" id="WP_189474522.1">
    <property type="nucleotide sequence ID" value="NZ_BMYM01000001.1"/>
</dbReference>
<evidence type="ECO:0000256" key="8">
    <source>
        <dbReference type="ARBA" id="ARBA00022679"/>
    </source>
</evidence>
<evidence type="ECO:0000256" key="6">
    <source>
        <dbReference type="ARBA" id="ARBA00022552"/>
    </source>
</evidence>
<dbReference type="PIRSF" id="PIRSF015601">
    <property type="entry name" value="MTase_slr0722"/>
    <property type="match status" value="1"/>
</dbReference>
<evidence type="ECO:0000313" key="14">
    <source>
        <dbReference type="EMBL" id="GHD26368.1"/>
    </source>
</evidence>
<dbReference type="NCBIfam" id="NF008700">
    <property type="entry name" value="PRK11713.5-4"/>
    <property type="match status" value="1"/>
</dbReference>
<feature type="domain" description="Ribosomal RNA small subunit methyltransferase E methyltransferase" evidence="13">
    <location>
        <begin position="74"/>
        <end position="233"/>
    </location>
</feature>
<comment type="similarity">
    <text evidence="2 12">Belongs to the RNA methyltransferase RsmE family.</text>
</comment>
<keyword evidence="9 12" id="KW-0949">S-adenosyl-L-methionine</keyword>
<protein>
    <recommendedName>
        <fullName evidence="4 12">Ribosomal RNA small subunit methyltransferase E</fullName>
        <ecNumber evidence="3 12">2.1.1.193</ecNumber>
    </recommendedName>
</protein>
<dbReference type="GO" id="GO:0005737">
    <property type="term" value="C:cytoplasm"/>
    <property type="evidence" value="ECO:0007669"/>
    <property type="project" value="UniProtKB-SubCell"/>
</dbReference>
<evidence type="ECO:0000256" key="5">
    <source>
        <dbReference type="ARBA" id="ARBA00022490"/>
    </source>
</evidence>